<protein>
    <recommendedName>
        <fullName evidence="3">ATP-dependent zinc metalloprotease FtsH</fullName>
    </recommendedName>
</protein>
<dbReference type="GO" id="GO:0005524">
    <property type="term" value="F:ATP binding"/>
    <property type="evidence" value="ECO:0007669"/>
    <property type="project" value="InterPro"/>
</dbReference>
<dbReference type="RefSeq" id="WP_146571344.1">
    <property type="nucleotide sequence ID" value="NZ_SJPH01000001.1"/>
</dbReference>
<accession>A0A5C5WFQ3</accession>
<dbReference type="GO" id="GO:0004222">
    <property type="term" value="F:metalloendopeptidase activity"/>
    <property type="evidence" value="ECO:0007669"/>
    <property type="project" value="InterPro"/>
</dbReference>
<sequence length="183" mass="20043">MAASDKDLALHEAGHAAVLWLVGWEHQLKLIRLKGSGQKPPAEMVPAIQADMTSLSDLRKYLLVMWAGTAATGKNDFDKDLQDICHAVRRHLGISKVRTLFPLGFEPPEASALIFEAEKTSLRILGLNGFRSLIEEIADQLLAMPKDSSGYRTLPAADIIQLCTAKVDREAILADLASWLDGK</sequence>
<evidence type="ECO:0008006" key="3">
    <source>
        <dbReference type="Google" id="ProtNLM"/>
    </source>
</evidence>
<comment type="caution">
    <text evidence="1">The sequence shown here is derived from an EMBL/GenBank/DDBJ whole genome shotgun (WGS) entry which is preliminary data.</text>
</comment>
<evidence type="ECO:0000313" key="2">
    <source>
        <dbReference type="Proteomes" id="UP000318995"/>
    </source>
</evidence>
<dbReference type="GO" id="GO:0006508">
    <property type="term" value="P:proteolysis"/>
    <property type="evidence" value="ECO:0007669"/>
    <property type="project" value="InterPro"/>
</dbReference>
<dbReference type="SUPFAM" id="SSF140990">
    <property type="entry name" value="FtsH protease domain-like"/>
    <property type="match status" value="1"/>
</dbReference>
<proteinExistence type="predicted"/>
<dbReference type="GO" id="GO:0004176">
    <property type="term" value="F:ATP-dependent peptidase activity"/>
    <property type="evidence" value="ECO:0007669"/>
    <property type="project" value="InterPro"/>
</dbReference>
<organism evidence="1 2">
    <name type="scientific">Botrimarina hoheduenensis</name>
    <dbReference type="NCBI Taxonomy" id="2528000"/>
    <lineage>
        <taxon>Bacteria</taxon>
        <taxon>Pseudomonadati</taxon>
        <taxon>Planctomycetota</taxon>
        <taxon>Planctomycetia</taxon>
        <taxon>Pirellulales</taxon>
        <taxon>Lacipirellulaceae</taxon>
        <taxon>Botrimarina</taxon>
    </lineage>
</organism>
<dbReference type="AlphaFoldDB" id="A0A5C5WFQ3"/>
<dbReference type="InterPro" id="IPR037219">
    <property type="entry name" value="Peptidase_M41-like"/>
</dbReference>
<dbReference type="Proteomes" id="UP000318995">
    <property type="component" value="Unassembled WGS sequence"/>
</dbReference>
<evidence type="ECO:0000313" key="1">
    <source>
        <dbReference type="EMBL" id="TWT48919.1"/>
    </source>
</evidence>
<gene>
    <name evidence="1" type="ORF">Pla111_06970</name>
</gene>
<name>A0A5C5WFQ3_9BACT</name>
<dbReference type="EMBL" id="SJPH01000001">
    <property type="protein sequence ID" value="TWT48919.1"/>
    <property type="molecule type" value="Genomic_DNA"/>
</dbReference>
<keyword evidence="2" id="KW-1185">Reference proteome</keyword>
<reference evidence="1 2" key="1">
    <citation type="submission" date="2019-02" db="EMBL/GenBank/DDBJ databases">
        <title>Deep-cultivation of Planctomycetes and their phenomic and genomic characterization uncovers novel biology.</title>
        <authorList>
            <person name="Wiegand S."/>
            <person name="Jogler M."/>
            <person name="Boedeker C."/>
            <person name="Pinto D."/>
            <person name="Vollmers J."/>
            <person name="Rivas-Marin E."/>
            <person name="Kohn T."/>
            <person name="Peeters S.H."/>
            <person name="Heuer A."/>
            <person name="Rast P."/>
            <person name="Oberbeckmann S."/>
            <person name="Bunk B."/>
            <person name="Jeske O."/>
            <person name="Meyerdierks A."/>
            <person name="Storesund J.E."/>
            <person name="Kallscheuer N."/>
            <person name="Luecker S."/>
            <person name="Lage O.M."/>
            <person name="Pohl T."/>
            <person name="Merkel B.J."/>
            <person name="Hornburger P."/>
            <person name="Mueller R.-W."/>
            <person name="Bruemmer F."/>
            <person name="Labrenz M."/>
            <person name="Spormann A.M."/>
            <person name="Op Den Camp H."/>
            <person name="Overmann J."/>
            <person name="Amann R."/>
            <person name="Jetten M.S.M."/>
            <person name="Mascher T."/>
            <person name="Medema M.H."/>
            <person name="Devos D.P."/>
            <person name="Kaster A.-K."/>
            <person name="Ovreas L."/>
            <person name="Rohde M."/>
            <person name="Galperin M.Y."/>
            <person name="Jogler C."/>
        </authorList>
    </citation>
    <scope>NUCLEOTIDE SEQUENCE [LARGE SCALE GENOMIC DNA]</scope>
    <source>
        <strain evidence="1 2">Pla111</strain>
    </source>
</reference>